<protein>
    <submittedName>
        <fullName evidence="2">Alpha/beta hydrolase fold-1</fullName>
    </submittedName>
</protein>
<accession>A0A9P9K4H6</accession>
<organism evidence="2 3">
    <name type="scientific">Fusarium solani</name>
    <name type="common">Filamentous fungus</name>
    <dbReference type="NCBI Taxonomy" id="169388"/>
    <lineage>
        <taxon>Eukaryota</taxon>
        <taxon>Fungi</taxon>
        <taxon>Dikarya</taxon>
        <taxon>Ascomycota</taxon>
        <taxon>Pezizomycotina</taxon>
        <taxon>Sordariomycetes</taxon>
        <taxon>Hypocreomycetidae</taxon>
        <taxon>Hypocreales</taxon>
        <taxon>Nectriaceae</taxon>
        <taxon>Fusarium</taxon>
        <taxon>Fusarium solani species complex</taxon>
    </lineage>
</organism>
<dbReference type="PANTHER" id="PTHR37017:SF11">
    <property type="entry name" value="ESTERASE_LIPASE_THIOESTERASE DOMAIN-CONTAINING PROTEIN"/>
    <property type="match status" value="1"/>
</dbReference>
<gene>
    <name evidence="2" type="ORF">B0J15DRAFT_470845</name>
</gene>
<comment type="caution">
    <text evidence="2">The sequence shown here is derived from an EMBL/GenBank/DDBJ whole genome shotgun (WGS) entry which is preliminary data.</text>
</comment>
<keyword evidence="3" id="KW-1185">Reference proteome</keyword>
<evidence type="ECO:0000313" key="2">
    <source>
        <dbReference type="EMBL" id="KAH7239879.1"/>
    </source>
</evidence>
<dbReference type="Pfam" id="PF12697">
    <property type="entry name" value="Abhydrolase_6"/>
    <property type="match status" value="1"/>
</dbReference>
<dbReference type="EMBL" id="JAGTJS010000021">
    <property type="protein sequence ID" value="KAH7239879.1"/>
    <property type="molecule type" value="Genomic_DNA"/>
</dbReference>
<dbReference type="PANTHER" id="PTHR37017">
    <property type="entry name" value="AB HYDROLASE-1 DOMAIN-CONTAINING PROTEIN-RELATED"/>
    <property type="match status" value="1"/>
</dbReference>
<dbReference type="InterPro" id="IPR000073">
    <property type="entry name" value="AB_hydrolase_1"/>
</dbReference>
<dbReference type="InterPro" id="IPR029058">
    <property type="entry name" value="AB_hydrolase_fold"/>
</dbReference>
<dbReference type="Proteomes" id="UP000736672">
    <property type="component" value="Unassembled WGS sequence"/>
</dbReference>
<reference evidence="2" key="1">
    <citation type="journal article" date="2021" name="Nat. Commun.">
        <title>Genetic determinants of endophytism in the Arabidopsis root mycobiome.</title>
        <authorList>
            <person name="Mesny F."/>
            <person name="Miyauchi S."/>
            <person name="Thiergart T."/>
            <person name="Pickel B."/>
            <person name="Atanasova L."/>
            <person name="Karlsson M."/>
            <person name="Huettel B."/>
            <person name="Barry K.W."/>
            <person name="Haridas S."/>
            <person name="Chen C."/>
            <person name="Bauer D."/>
            <person name="Andreopoulos W."/>
            <person name="Pangilinan J."/>
            <person name="LaButti K."/>
            <person name="Riley R."/>
            <person name="Lipzen A."/>
            <person name="Clum A."/>
            <person name="Drula E."/>
            <person name="Henrissat B."/>
            <person name="Kohler A."/>
            <person name="Grigoriev I.V."/>
            <person name="Martin F.M."/>
            <person name="Hacquard S."/>
        </authorList>
    </citation>
    <scope>NUCLEOTIDE SEQUENCE</scope>
    <source>
        <strain evidence="2">FSSC 5 MPI-SDFR-AT-0091</strain>
    </source>
</reference>
<sequence length="259" mass="28058">MSCSSKAILLITGAWHVPKHYHKLIEQLEAKGVRVICEQLPTNNNAIPPNTTADDDVKFIKDIVARESAAGTQLTVIGHSWGGMIASAALADFAMATGSGKGGVTNIILMCAFIPKENDSLTGLFGGQLPPYLTSISNGTIVWTDPIGHLYNDLPVEEAQWAEKLMVAHGHKAQYTSIDCIKVAWRVIPLTYIVCENDQALPGFVQDMMIAKVKEQAISVRQYRLQASHSPFLSMPDEIAGVVMEVMNSAGELNVDLPS</sequence>
<dbReference type="OrthoDB" id="408373at2759"/>
<dbReference type="GO" id="GO:0016787">
    <property type="term" value="F:hydrolase activity"/>
    <property type="evidence" value="ECO:0007669"/>
    <property type="project" value="UniProtKB-KW"/>
</dbReference>
<evidence type="ECO:0000313" key="3">
    <source>
        <dbReference type="Proteomes" id="UP000736672"/>
    </source>
</evidence>
<dbReference type="AlphaFoldDB" id="A0A9P9K4H6"/>
<feature type="domain" description="AB hydrolase-1" evidence="1">
    <location>
        <begin position="8"/>
        <end position="240"/>
    </location>
</feature>
<proteinExistence type="predicted"/>
<evidence type="ECO:0000259" key="1">
    <source>
        <dbReference type="Pfam" id="PF12697"/>
    </source>
</evidence>
<keyword evidence="2" id="KW-0378">Hydrolase</keyword>
<dbReference type="InterPro" id="IPR052897">
    <property type="entry name" value="Sec-Metab_Biosynth_Hydrolase"/>
</dbReference>
<name>A0A9P9K4H6_FUSSL</name>
<dbReference type="SUPFAM" id="SSF53474">
    <property type="entry name" value="alpha/beta-Hydrolases"/>
    <property type="match status" value="1"/>
</dbReference>
<dbReference type="Gene3D" id="3.40.50.1820">
    <property type="entry name" value="alpha/beta hydrolase"/>
    <property type="match status" value="1"/>
</dbReference>